<protein>
    <submittedName>
        <fullName evidence="3">SAM-dependent MidA family methyltransferase</fullName>
    </submittedName>
</protein>
<proteinExistence type="predicted"/>
<dbReference type="EMBL" id="QUMO01000004">
    <property type="protein sequence ID" value="REF84542.1"/>
    <property type="molecule type" value="Genomic_DNA"/>
</dbReference>
<dbReference type="AlphaFoldDB" id="A0A3D9YUE6"/>
<dbReference type="InterPro" id="IPR038375">
    <property type="entry name" value="NDUFAF7_sf"/>
</dbReference>
<dbReference type="Pfam" id="PF02636">
    <property type="entry name" value="Methyltransf_28"/>
    <property type="match status" value="1"/>
</dbReference>
<dbReference type="GO" id="GO:0032259">
    <property type="term" value="P:methylation"/>
    <property type="evidence" value="ECO:0007669"/>
    <property type="project" value="UniProtKB-KW"/>
</dbReference>
<dbReference type="PANTHER" id="PTHR12049:SF7">
    <property type="entry name" value="PROTEIN ARGININE METHYLTRANSFERASE NDUFAF7, MITOCHONDRIAL"/>
    <property type="match status" value="1"/>
</dbReference>
<keyword evidence="2 3" id="KW-0808">Transferase</keyword>
<organism evidence="3 4">
    <name type="scientific">Methylovirgula ligni</name>
    <dbReference type="NCBI Taxonomy" id="569860"/>
    <lineage>
        <taxon>Bacteria</taxon>
        <taxon>Pseudomonadati</taxon>
        <taxon>Pseudomonadota</taxon>
        <taxon>Alphaproteobacteria</taxon>
        <taxon>Hyphomicrobiales</taxon>
        <taxon>Beijerinckiaceae</taxon>
        <taxon>Methylovirgula</taxon>
    </lineage>
</organism>
<evidence type="ECO:0000256" key="2">
    <source>
        <dbReference type="ARBA" id="ARBA00022679"/>
    </source>
</evidence>
<evidence type="ECO:0000256" key="1">
    <source>
        <dbReference type="ARBA" id="ARBA00022603"/>
    </source>
</evidence>
<dbReference type="SUPFAM" id="SSF53335">
    <property type="entry name" value="S-adenosyl-L-methionine-dependent methyltransferases"/>
    <property type="match status" value="1"/>
</dbReference>
<keyword evidence="1 3" id="KW-0489">Methyltransferase</keyword>
<dbReference type="Gene3D" id="3.40.50.12710">
    <property type="match status" value="1"/>
</dbReference>
<keyword evidence="4" id="KW-1185">Reference proteome</keyword>
<dbReference type="GO" id="GO:0035243">
    <property type="term" value="F:protein-arginine omega-N symmetric methyltransferase activity"/>
    <property type="evidence" value="ECO:0007669"/>
    <property type="project" value="TreeGrafter"/>
</dbReference>
<accession>A0A3D9YUE6</accession>
<sequence>MNALAQEIAAMIAADGPISLERFMTLALLHPQLGYYRTRRPIGAEGDFITAPEIHQMFGELIGLWAVEVWQQMGEPSPFLLVELGPGRGTLMADLLRAAKVRPAFLQAAHIHLVEASEALMDVQRETLAGARITWHRAIEDIPDGPAIIIANEFFDALPIRQYVSTGQGLCERVVGLDAAGELCFGLAPTGAPASSHAAQGAIIEVGAAAQAAMRTLAARLASMPGALLAIDYGYAQPGAGDTLQALQKHQPDDPLRAPGEADLTSHVDFAALTRAAQAEGAAVYGPVSQGKFLARLGIFERAAMLKRNAAEAQAAAIDAALARLALPGPESGPNASMAELFKVLAIISPDLPTPPGFDRIAGQDPGQDQ</sequence>
<dbReference type="OrthoDB" id="9794208at2"/>
<evidence type="ECO:0000313" key="4">
    <source>
        <dbReference type="Proteomes" id="UP000256900"/>
    </source>
</evidence>
<dbReference type="PANTHER" id="PTHR12049">
    <property type="entry name" value="PROTEIN ARGININE METHYLTRANSFERASE NDUFAF7, MITOCHONDRIAL"/>
    <property type="match status" value="1"/>
</dbReference>
<comment type="caution">
    <text evidence="3">The sequence shown here is derived from an EMBL/GenBank/DDBJ whole genome shotgun (WGS) entry which is preliminary data.</text>
</comment>
<dbReference type="InterPro" id="IPR003788">
    <property type="entry name" value="NDUFAF7"/>
</dbReference>
<dbReference type="RefSeq" id="WP_115837181.1">
    <property type="nucleotide sequence ID" value="NZ_CP025086.1"/>
</dbReference>
<reference evidence="3 4" key="1">
    <citation type="submission" date="2018-08" db="EMBL/GenBank/DDBJ databases">
        <title>Genomic Encyclopedia of Type Strains, Phase IV (KMG-IV): sequencing the most valuable type-strain genomes for metagenomic binning, comparative biology and taxonomic classification.</title>
        <authorList>
            <person name="Goeker M."/>
        </authorList>
    </citation>
    <scope>NUCLEOTIDE SEQUENCE [LARGE SCALE GENOMIC DNA]</scope>
    <source>
        <strain evidence="3 4">BW863</strain>
    </source>
</reference>
<dbReference type="InterPro" id="IPR029063">
    <property type="entry name" value="SAM-dependent_MTases_sf"/>
</dbReference>
<dbReference type="Proteomes" id="UP000256900">
    <property type="component" value="Unassembled WGS sequence"/>
</dbReference>
<evidence type="ECO:0000313" key="3">
    <source>
        <dbReference type="EMBL" id="REF84542.1"/>
    </source>
</evidence>
<name>A0A3D9YUE6_9HYPH</name>
<gene>
    <name evidence="3" type="ORF">DES32_2651</name>
</gene>